<dbReference type="InterPro" id="IPR001014">
    <property type="entry name" value="Ribosomal_uL23_CS"/>
</dbReference>
<dbReference type="EMBL" id="FMYV01000001">
    <property type="protein sequence ID" value="SDC00781.1"/>
    <property type="molecule type" value="Genomic_DNA"/>
</dbReference>
<dbReference type="AlphaFoldDB" id="A0A1G6I2V3"/>
<evidence type="ECO:0000256" key="6">
    <source>
        <dbReference type="HAMAP-Rule" id="MF_01369"/>
    </source>
</evidence>
<dbReference type="Pfam" id="PF00276">
    <property type="entry name" value="Ribosomal_L23"/>
    <property type="match status" value="1"/>
</dbReference>
<evidence type="ECO:0000256" key="4">
    <source>
        <dbReference type="ARBA" id="ARBA00022980"/>
    </source>
</evidence>
<reference evidence="9 11" key="2">
    <citation type="submission" date="2019-04" db="EMBL/GenBank/DDBJ databases">
        <title>Draft genome sequence data and analysis of a Fermenting Bacterium, Geotoga petraea strain HO-Geo1, isolated from heavy-oil petroleum reservoir in Russia.</title>
        <authorList>
            <person name="Grouzdev D.S."/>
            <person name="Semenova E.M."/>
            <person name="Sokolova D.S."/>
            <person name="Tourova T.P."/>
            <person name="Poltaraus A.B."/>
            <person name="Nazina T.N."/>
        </authorList>
    </citation>
    <scope>NUCLEOTIDE SEQUENCE [LARGE SCALE GENOMIC DNA]</scope>
    <source>
        <strain evidence="9 11">HO-Geo1</strain>
    </source>
</reference>
<dbReference type="FunFam" id="3.30.70.330:FF:000001">
    <property type="entry name" value="50S ribosomal protein L23"/>
    <property type="match status" value="1"/>
</dbReference>
<dbReference type="OrthoDB" id="9793353at2"/>
<evidence type="ECO:0000313" key="10">
    <source>
        <dbReference type="Proteomes" id="UP000199322"/>
    </source>
</evidence>
<dbReference type="Gene3D" id="3.30.70.330">
    <property type="match status" value="1"/>
</dbReference>
<dbReference type="NCBIfam" id="NF004366">
    <property type="entry name" value="PRK05738.3-2"/>
    <property type="match status" value="1"/>
</dbReference>
<dbReference type="GO" id="GO:0006412">
    <property type="term" value="P:translation"/>
    <property type="evidence" value="ECO:0007669"/>
    <property type="project" value="UniProtKB-UniRule"/>
</dbReference>
<comment type="similarity">
    <text evidence="1 6 7">Belongs to the universal ribosomal protein uL23 family.</text>
</comment>
<reference evidence="8 10" key="1">
    <citation type="submission" date="2016-10" db="EMBL/GenBank/DDBJ databases">
        <authorList>
            <person name="de Groot N.N."/>
        </authorList>
    </citation>
    <scope>NUCLEOTIDE SEQUENCE [LARGE SCALE GENOMIC DNA]</scope>
    <source>
        <strain evidence="8 10">WG14</strain>
    </source>
</reference>
<dbReference type="STRING" id="28234.SAMN04488588_0224"/>
<evidence type="ECO:0000256" key="7">
    <source>
        <dbReference type="RuleBase" id="RU003934"/>
    </source>
</evidence>
<dbReference type="EMBL" id="SRME01000001">
    <property type="protein sequence ID" value="TGG89068.1"/>
    <property type="molecule type" value="Genomic_DNA"/>
</dbReference>
<comment type="subunit">
    <text evidence="6">Part of the 50S ribosomal subunit. Contacts protein L29, and trigger factor when it is bound to the ribosome.</text>
</comment>
<dbReference type="HAMAP" id="MF_01369_B">
    <property type="entry name" value="Ribosomal_uL23_B"/>
    <property type="match status" value="1"/>
</dbReference>
<sequence>MEKTRAYDIIIKPILTEKSYMMMQENKYTFKVAKDANKLEIREAIELLFNVKVVDVKTMNYKPKPKRLGRSEGYRSSWKKAIIKLADGYVIRELQGNM</sequence>
<dbReference type="NCBIfam" id="NF004359">
    <property type="entry name" value="PRK05738.1-3"/>
    <property type="match status" value="1"/>
</dbReference>
<keyword evidence="5 6" id="KW-0687">Ribonucleoprotein</keyword>
<gene>
    <name evidence="6" type="primary">rplW</name>
    <name evidence="9" type="ORF">E4650_02415</name>
    <name evidence="8" type="ORF">SAMN04488588_0224</name>
</gene>
<dbReference type="GO" id="GO:1990904">
    <property type="term" value="C:ribonucleoprotein complex"/>
    <property type="evidence" value="ECO:0007669"/>
    <property type="project" value="UniProtKB-KW"/>
</dbReference>
<dbReference type="InterPro" id="IPR012678">
    <property type="entry name" value="Ribosomal_uL23/eL15/eS24_sf"/>
</dbReference>
<proteinExistence type="inferred from homology"/>
<dbReference type="PANTHER" id="PTHR11620">
    <property type="entry name" value="60S RIBOSOMAL PROTEIN L23A"/>
    <property type="match status" value="1"/>
</dbReference>
<evidence type="ECO:0000313" key="9">
    <source>
        <dbReference type="EMBL" id="TGG89068.1"/>
    </source>
</evidence>
<evidence type="ECO:0000313" key="11">
    <source>
        <dbReference type="Proteomes" id="UP000297288"/>
    </source>
</evidence>
<dbReference type="SUPFAM" id="SSF54189">
    <property type="entry name" value="Ribosomal proteins S24e, L23 and L15e"/>
    <property type="match status" value="1"/>
</dbReference>
<evidence type="ECO:0000256" key="3">
    <source>
        <dbReference type="ARBA" id="ARBA00022884"/>
    </source>
</evidence>
<dbReference type="GO" id="GO:0019843">
    <property type="term" value="F:rRNA binding"/>
    <property type="evidence" value="ECO:0007669"/>
    <property type="project" value="UniProtKB-UniRule"/>
</dbReference>
<name>A0A1G6I2V3_9BACT</name>
<dbReference type="InterPro" id="IPR012677">
    <property type="entry name" value="Nucleotide-bd_a/b_plait_sf"/>
</dbReference>
<keyword evidence="3 6" id="KW-0694">RNA-binding</keyword>
<comment type="function">
    <text evidence="6">One of the early assembly proteins it binds 23S rRNA. One of the proteins that surrounds the polypeptide exit tunnel on the outside of the ribosome. Forms the main docking site for trigger factor binding to the ribosome.</text>
</comment>
<accession>A0A1G6I2V3</accession>
<dbReference type="PROSITE" id="PS00050">
    <property type="entry name" value="RIBOSOMAL_L23"/>
    <property type="match status" value="1"/>
</dbReference>
<protein>
    <recommendedName>
        <fullName evidence="6">Large ribosomal subunit protein uL23</fullName>
    </recommendedName>
</protein>
<dbReference type="InterPro" id="IPR013025">
    <property type="entry name" value="Ribosomal_uL23-like"/>
</dbReference>
<keyword evidence="4 6" id="KW-0689">Ribosomal protein</keyword>
<dbReference type="GO" id="GO:0005840">
    <property type="term" value="C:ribosome"/>
    <property type="evidence" value="ECO:0007669"/>
    <property type="project" value="UniProtKB-KW"/>
</dbReference>
<evidence type="ECO:0000256" key="2">
    <source>
        <dbReference type="ARBA" id="ARBA00022730"/>
    </source>
</evidence>
<dbReference type="Proteomes" id="UP000297288">
    <property type="component" value="Unassembled WGS sequence"/>
</dbReference>
<dbReference type="RefSeq" id="WP_091402015.1">
    <property type="nucleotide sequence ID" value="NZ_FMYV01000001.1"/>
</dbReference>
<dbReference type="NCBIfam" id="NF004363">
    <property type="entry name" value="PRK05738.2-4"/>
    <property type="match status" value="1"/>
</dbReference>
<keyword evidence="10" id="KW-1185">Reference proteome</keyword>
<keyword evidence="2 6" id="KW-0699">rRNA-binding</keyword>
<dbReference type="GO" id="GO:0003735">
    <property type="term" value="F:structural constituent of ribosome"/>
    <property type="evidence" value="ECO:0007669"/>
    <property type="project" value="InterPro"/>
</dbReference>
<organism evidence="8 10">
    <name type="scientific">Geotoga petraea</name>
    <dbReference type="NCBI Taxonomy" id="28234"/>
    <lineage>
        <taxon>Bacteria</taxon>
        <taxon>Thermotogati</taxon>
        <taxon>Thermotogota</taxon>
        <taxon>Thermotogae</taxon>
        <taxon>Petrotogales</taxon>
        <taxon>Petrotogaceae</taxon>
        <taxon>Geotoga</taxon>
    </lineage>
</organism>
<evidence type="ECO:0000256" key="5">
    <source>
        <dbReference type="ARBA" id="ARBA00023274"/>
    </source>
</evidence>
<evidence type="ECO:0000313" key="8">
    <source>
        <dbReference type="EMBL" id="SDC00781.1"/>
    </source>
</evidence>
<evidence type="ECO:0000256" key="1">
    <source>
        <dbReference type="ARBA" id="ARBA00006700"/>
    </source>
</evidence>
<dbReference type="Proteomes" id="UP000199322">
    <property type="component" value="Unassembled WGS sequence"/>
</dbReference>